<dbReference type="Proteomes" id="UP001156870">
    <property type="component" value="Unassembled WGS sequence"/>
</dbReference>
<dbReference type="Pfam" id="PF05189">
    <property type="entry name" value="RTC_insert"/>
    <property type="match status" value="1"/>
</dbReference>
<feature type="domain" description="RNA 3'-terminal phosphate cyclase insert" evidence="8">
    <location>
        <begin position="181"/>
        <end position="272"/>
    </location>
</feature>
<reference evidence="9 10" key="1">
    <citation type="journal article" date="2014" name="Int. J. Syst. Evol. Microbiol.">
        <title>Complete genome sequence of Corynebacterium casei LMG S-19264T (=DSM 44701T), isolated from a smear-ripened cheese.</title>
        <authorList>
            <consortium name="US DOE Joint Genome Institute (JGI-PGF)"/>
            <person name="Walter F."/>
            <person name="Albersmeier A."/>
            <person name="Kalinowski J."/>
            <person name="Ruckert C."/>
        </authorList>
    </citation>
    <scope>NUCLEOTIDE SEQUENCE [LARGE SCALE GENOMIC DNA]</scope>
    <source>
        <strain evidence="9 10">NBRC 110095</strain>
    </source>
</reference>
<keyword evidence="5" id="KW-0963">Cytoplasm</keyword>
<dbReference type="Pfam" id="PF01137">
    <property type="entry name" value="RTC"/>
    <property type="match status" value="1"/>
</dbReference>
<keyword evidence="2 5" id="KW-0436">Ligase</keyword>
<keyword evidence="3 5" id="KW-0547">Nucleotide-binding</keyword>
<dbReference type="NCBIfam" id="TIGR03399">
    <property type="entry name" value="RNA_3prim_cycl"/>
    <property type="match status" value="1"/>
</dbReference>
<dbReference type="Gene3D" id="3.65.10.20">
    <property type="entry name" value="RNA 3'-terminal phosphate cyclase domain"/>
    <property type="match status" value="1"/>
</dbReference>
<dbReference type="GO" id="GO:0005524">
    <property type="term" value="F:ATP binding"/>
    <property type="evidence" value="ECO:0007669"/>
    <property type="project" value="UniProtKB-KW"/>
</dbReference>
<dbReference type="InterPro" id="IPR037136">
    <property type="entry name" value="RNA3'_phos_cyclase_dom_sf"/>
</dbReference>
<dbReference type="GO" id="GO:0003963">
    <property type="term" value="F:RNA-3'-phosphate cyclase activity"/>
    <property type="evidence" value="ECO:0007669"/>
    <property type="project" value="UniProtKB-UniRule"/>
</dbReference>
<feature type="active site" description="Tele-AMP-histidine intermediate" evidence="5">
    <location>
        <position position="306"/>
    </location>
</feature>
<dbReference type="PANTHER" id="PTHR11096">
    <property type="entry name" value="RNA 3' TERMINAL PHOSPHATE CYCLASE"/>
    <property type="match status" value="1"/>
</dbReference>
<proteinExistence type="inferred from homology"/>
<comment type="catalytic activity">
    <reaction evidence="4 5">
        <text>a 3'-end 3'-phospho-ribonucleotide-RNA + ATP = a 3'-end 2',3'-cyclophospho-ribonucleotide-RNA + AMP + diphosphate</text>
        <dbReference type="Rhea" id="RHEA:23976"/>
        <dbReference type="Rhea" id="RHEA-COMP:10463"/>
        <dbReference type="Rhea" id="RHEA-COMP:10464"/>
        <dbReference type="ChEBI" id="CHEBI:30616"/>
        <dbReference type="ChEBI" id="CHEBI:33019"/>
        <dbReference type="ChEBI" id="CHEBI:83062"/>
        <dbReference type="ChEBI" id="CHEBI:83064"/>
        <dbReference type="ChEBI" id="CHEBI:456215"/>
        <dbReference type="EC" id="6.5.1.4"/>
    </reaction>
</comment>
<dbReference type="SUPFAM" id="SSF55205">
    <property type="entry name" value="EPT/RTPC-like"/>
    <property type="match status" value="2"/>
</dbReference>
<dbReference type="HAMAP" id="MF_00200">
    <property type="entry name" value="RTC"/>
    <property type="match status" value="1"/>
</dbReference>
<feature type="binding site" evidence="5">
    <location>
        <position position="100"/>
    </location>
    <ligand>
        <name>ATP</name>
        <dbReference type="ChEBI" id="CHEBI:30616"/>
    </ligand>
</feature>
<evidence type="ECO:0000256" key="6">
    <source>
        <dbReference type="NCBIfam" id="TIGR03399"/>
    </source>
</evidence>
<dbReference type="NCBIfam" id="NF003246">
    <property type="entry name" value="PRK04204.1-2"/>
    <property type="match status" value="1"/>
</dbReference>
<evidence type="ECO:0000256" key="1">
    <source>
        <dbReference type="ARBA" id="ARBA00009206"/>
    </source>
</evidence>
<keyword evidence="10" id="KW-1185">Reference proteome</keyword>
<dbReference type="Gene3D" id="3.30.360.20">
    <property type="entry name" value="RNA 3'-terminal phosphate cyclase, insert domain"/>
    <property type="match status" value="1"/>
</dbReference>
<evidence type="ECO:0000259" key="8">
    <source>
        <dbReference type="Pfam" id="PF05189"/>
    </source>
</evidence>
<dbReference type="AlphaFoldDB" id="A0AA37WNL8"/>
<dbReference type="RefSeq" id="WP_232592483.1">
    <property type="nucleotide sequence ID" value="NZ_BSPD01000042.1"/>
</dbReference>
<comment type="subcellular location">
    <subcellularLocation>
        <location evidence="5">Cytoplasm</location>
    </subcellularLocation>
</comment>
<evidence type="ECO:0000259" key="7">
    <source>
        <dbReference type="Pfam" id="PF01137"/>
    </source>
</evidence>
<evidence type="ECO:0000256" key="3">
    <source>
        <dbReference type="ARBA" id="ARBA00022741"/>
    </source>
</evidence>
<accession>A0AA37WNL8</accession>
<dbReference type="InterPro" id="IPR000228">
    <property type="entry name" value="RNA3'_term_phos_cyc"/>
</dbReference>
<comment type="function">
    <text evidence="5">Catalyzes the conversion of 3'-phosphate to a 2',3'-cyclic phosphodiester at the end of RNA. The mechanism of action of the enzyme occurs in 3 steps: (A) adenylation of the enzyme by ATP; (B) transfer of adenylate to an RNA-N3'P to produce RNA-N3'PP5'A; (C) and attack of the adjacent 2'-hydroxyl on the 3'-phosphorus in the diester linkage to produce the cyclic end product. The biological role of this enzyme is unknown but it is likely to function in some aspects of cellular RNA processing.</text>
</comment>
<evidence type="ECO:0000256" key="5">
    <source>
        <dbReference type="HAMAP-Rule" id="MF_00200"/>
    </source>
</evidence>
<protein>
    <recommendedName>
        <fullName evidence="5 6">RNA 3'-terminal phosphate cyclase</fullName>
        <shortName evidence="5">RNA cyclase</shortName>
        <shortName evidence="5">RNA-3'-phosphate cyclase</shortName>
        <ecNumber evidence="5 6">6.5.1.4</ecNumber>
    </recommendedName>
</protein>
<comment type="similarity">
    <text evidence="1 5">Belongs to the RNA 3'-terminal cyclase family. Type 1 subfamily.</text>
</comment>
<sequence>MKIIDGSQGEGGGQVFRTSLTLSMCLGEPVTITNIRAGRKKPGLLRQHLTCLKAAQEICEAKVKGATLGSTLVEFIPGKVRAGKYHFAVGSAGSTTLVFQTVYLPLLLAGSDSELLLEGGTHNGMAPSFDFIRQSFLPELEKMGVMIEAELERFGFYPAGGGAWKAYIRSTDKIVSYQNERRGELLSLTAVATSAQIPGHVVDRELRRVTDHFSPICVDLNKRLVKSVGPGNILSLQAKYEEITECVEVIGERSVSAEVVADNAADKLKTYLSSNSVIGEYLADQLLLPMALGAGGSFTTIEPSLHLKTNAEIIQAFVGTKITISKLASNSWKVLVS</sequence>
<evidence type="ECO:0000256" key="2">
    <source>
        <dbReference type="ARBA" id="ARBA00022598"/>
    </source>
</evidence>
<keyword evidence="5" id="KW-0067">ATP-binding</keyword>
<dbReference type="SUPFAM" id="SSF52913">
    <property type="entry name" value="RNA 3'-terminal phosphate cyclase, RPTC, insert domain"/>
    <property type="match status" value="1"/>
</dbReference>
<dbReference type="EC" id="6.5.1.4" evidence="5 6"/>
<feature type="binding site" evidence="5">
    <location>
        <begin position="281"/>
        <end position="285"/>
    </location>
    <ligand>
        <name>ATP</name>
        <dbReference type="ChEBI" id="CHEBI:30616"/>
    </ligand>
</feature>
<gene>
    <name evidence="5 9" type="primary">rtcA</name>
    <name evidence="9" type="ORF">GCM10007877_19560</name>
</gene>
<dbReference type="GO" id="GO:0006396">
    <property type="term" value="P:RNA processing"/>
    <property type="evidence" value="ECO:0007669"/>
    <property type="project" value="UniProtKB-UniRule"/>
</dbReference>
<dbReference type="InterPro" id="IPR017770">
    <property type="entry name" value="RNA3'_term_phos_cyc_type_1"/>
</dbReference>
<dbReference type="GO" id="GO:0005737">
    <property type="term" value="C:cytoplasm"/>
    <property type="evidence" value="ECO:0007669"/>
    <property type="project" value="UniProtKB-SubCell"/>
</dbReference>
<evidence type="ECO:0000313" key="10">
    <source>
        <dbReference type="Proteomes" id="UP001156870"/>
    </source>
</evidence>
<dbReference type="PIRSF" id="PIRSF005378">
    <property type="entry name" value="RNA3'_term_phos_cycl_euk"/>
    <property type="match status" value="1"/>
</dbReference>
<dbReference type="InterPro" id="IPR023797">
    <property type="entry name" value="RNA3'_phos_cyclase_dom"/>
</dbReference>
<comment type="caution">
    <text evidence="9">The sequence shown here is derived from an EMBL/GenBank/DDBJ whole genome shotgun (WGS) entry which is preliminary data.</text>
</comment>
<evidence type="ECO:0000313" key="9">
    <source>
        <dbReference type="EMBL" id="GLS26241.1"/>
    </source>
</evidence>
<dbReference type="PANTHER" id="PTHR11096:SF0">
    <property type="entry name" value="RNA 3'-TERMINAL PHOSPHATE CYCLASE"/>
    <property type="match status" value="1"/>
</dbReference>
<name>A0AA37WNL8_9GAMM</name>
<evidence type="ECO:0000256" key="4">
    <source>
        <dbReference type="ARBA" id="ARBA00024481"/>
    </source>
</evidence>
<dbReference type="InterPro" id="IPR013791">
    <property type="entry name" value="RNA3'-term_phos_cycl_insert"/>
</dbReference>
<feature type="domain" description="RNA 3'-terminal phosphate cyclase" evidence="7">
    <location>
        <begin position="9"/>
        <end position="324"/>
    </location>
</feature>
<organism evidence="9 10">
    <name type="scientific">Marinibactrum halimedae</name>
    <dbReference type="NCBI Taxonomy" id="1444977"/>
    <lineage>
        <taxon>Bacteria</taxon>
        <taxon>Pseudomonadati</taxon>
        <taxon>Pseudomonadota</taxon>
        <taxon>Gammaproteobacteria</taxon>
        <taxon>Cellvibrionales</taxon>
        <taxon>Cellvibrionaceae</taxon>
        <taxon>Marinibactrum</taxon>
    </lineage>
</organism>
<dbReference type="InterPro" id="IPR036553">
    <property type="entry name" value="RPTC_insert"/>
</dbReference>
<dbReference type="InterPro" id="IPR013792">
    <property type="entry name" value="RNA3'P_cycl/enolpyr_Trfase_a/b"/>
</dbReference>
<dbReference type="EMBL" id="BSPD01000042">
    <property type="protein sequence ID" value="GLS26241.1"/>
    <property type="molecule type" value="Genomic_DNA"/>
</dbReference>